<proteinExistence type="predicted"/>
<gene>
    <name evidence="3" type="ordered locus">Sterm_3633</name>
</gene>
<dbReference type="CDD" id="cd03801">
    <property type="entry name" value="GT4_PimA-like"/>
    <property type="match status" value="1"/>
</dbReference>
<dbReference type="Proteomes" id="UP000000845">
    <property type="component" value="Chromosome"/>
</dbReference>
<dbReference type="AlphaFoldDB" id="D1ARI1"/>
<dbReference type="InterPro" id="IPR050194">
    <property type="entry name" value="Glycosyltransferase_grp1"/>
</dbReference>
<accession>D1ARI1</accession>
<dbReference type="RefSeq" id="WP_012863049.1">
    <property type="nucleotide sequence ID" value="NC_013517.1"/>
</dbReference>
<evidence type="ECO:0000313" key="3">
    <source>
        <dbReference type="EMBL" id="ACZ10467.1"/>
    </source>
</evidence>
<dbReference type="Pfam" id="PF00534">
    <property type="entry name" value="Glycos_transf_1"/>
    <property type="match status" value="1"/>
</dbReference>
<dbReference type="SUPFAM" id="SSF53756">
    <property type="entry name" value="UDP-Glycosyltransferase/glycogen phosphorylase"/>
    <property type="match status" value="1"/>
</dbReference>
<dbReference type="KEGG" id="str:Sterm_3633"/>
<protein>
    <submittedName>
        <fullName evidence="3">Glycosyl transferase group 1</fullName>
    </submittedName>
</protein>
<evidence type="ECO:0000313" key="4">
    <source>
        <dbReference type="Proteomes" id="UP000000845"/>
    </source>
</evidence>
<reference evidence="3 4" key="2">
    <citation type="journal article" date="2010" name="Stand. Genomic Sci.">
        <title>Complete genome sequence of Sebaldella termitidis type strain (NCTC 11300).</title>
        <authorList>
            <person name="Harmon-Smith M."/>
            <person name="Celia L."/>
            <person name="Chertkov O."/>
            <person name="Lapidus A."/>
            <person name="Copeland A."/>
            <person name="Glavina Del Rio T."/>
            <person name="Nolan M."/>
            <person name="Lucas S."/>
            <person name="Tice H."/>
            <person name="Cheng J.F."/>
            <person name="Han C."/>
            <person name="Detter J.C."/>
            <person name="Bruce D."/>
            <person name="Goodwin L."/>
            <person name="Pitluck S."/>
            <person name="Pati A."/>
            <person name="Liolios K."/>
            <person name="Ivanova N."/>
            <person name="Mavromatis K."/>
            <person name="Mikhailova N."/>
            <person name="Chen A."/>
            <person name="Palaniappan K."/>
            <person name="Land M."/>
            <person name="Hauser L."/>
            <person name="Chang Y.J."/>
            <person name="Jeffries C.D."/>
            <person name="Brettin T."/>
            <person name="Goker M."/>
            <person name="Beck B."/>
            <person name="Bristow J."/>
            <person name="Eisen J.A."/>
            <person name="Markowitz V."/>
            <person name="Hugenholtz P."/>
            <person name="Kyrpides N.C."/>
            <person name="Klenk H.P."/>
            <person name="Chen F."/>
        </authorList>
    </citation>
    <scope>NUCLEOTIDE SEQUENCE [LARGE SCALE GENOMIC DNA]</scope>
    <source>
        <strain evidence="4">ATCC 33386 / NCTC 11300</strain>
    </source>
</reference>
<evidence type="ECO:0000259" key="2">
    <source>
        <dbReference type="Pfam" id="PF13439"/>
    </source>
</evidence>
<evidence type="ECO:0000259" key="1">
    <source>
        <dbReference type="Pfam" id="PF00534"/>
    </source>
</evidence>
<dbReference type="InterPro" id="IPR001296">
    <property type="entry name" value="Glyco_trans_1"/>
</dbReference>
<dbReference type="GO" id="GO:0016757">
    <property type="term" value="F:glycosyltransferase activity"/>
    <property type="evidence" value="ECO:0007669"/>
    <property type="project" value="InterPro"/>
</dbReference>
<dbReference type="Gene3D" id="3.40.50.2000">
    <property type="entry name" value="Glycogen Phosphorylase B"/>
    <property type="match status" value="2"/>
</dbReference>
<dbReference type="EMBL" id="CP001739">
    <property type="protein sequence ID" value="ACZ10467.1"/>
    <property type="molecule type" value="Genomic_DNA"/>
</dbReference>
<dbReference type="eggNOG" id="COG0438">
    <property type="taxonomic scope" value="Bacteria"/>
</dbReference>
<dbReference type="PANTHER" id="PTHR45947:SF3">
    <property type="entry name" value="SULFOQUINOVOSYL TRANSFERASE SQD2"/>
    <property type="match status" value="1"/>
</dbReference>
<name>D1ARI1_SEBTE</name>
<feature type="domain" description="Glycosyl transferase family 1" evidence="1">
    <location>
        <begin position="152"/>
        <end position="315"/>
    </location>
</feature>
<feature type="domain" description="Glycosyltransferase subfamily 4-like N-terminal" evidence="2">
    <location>
        <begin position="44"/>
        <end position="142"/>
    </location>
</feature>
<dbReference type="STRING" id="526218.Sterm_3633"/>
<dbReference type="InterPro" id="IPR028098">
    <property type="entry name" value="Glyco_trans_4-like_N"/>
</dbReference>
<dbReference type="HOGENOM" id="CLU_055069_0_0_0"/>
<organism evidence="3 4">
    <name type="scientific">Sebaldella termitidis (strain ATCC 33386 / NCTC 11300)</name>
    <dbReference type="NCBI Taxonomy" id="526218"/>
    <lineage>
        <taxon>Bacteria</taxon>
        <taxon>Fusobacteriati</taxon>
        <taxon>Fusobacteriota</taxon>
        <taxon>Fusobacteriia</taxon>
        <taxon>Fusobacteriales</taxon>
        <taxon>Leptotrichiaceae</taxon>
        <taxon>Sebaldella</taxon>
    </lineage>
</organism>
<keyword evidence="3" id="KW-0808">Transferase</keyword>
<dbReference type="PANTHER" id="PTHR45947">
    <property type="entry name" value="SULFOQUINOVOSYL TRANSFERASE SQD2"/>
    <property type="match status" value="1"/>
</dbReference>
<sequence length="339" mass="38932">MAKILLFSEGKNLFSKSGVGKALEHQKKALGLNGVEYTLDPDDEYDIAHINTIGLASWRVLRSAKKKKKPVVYHTHTTSEDFRGSIKFSNQLSVIIKFWAKKLYNSADYLISPTNYTKNLISSKYVNNKEIRVISNGVDIKRFSKNEELGRKFREKFGYSDEDIVIISAGLPFQRKGVLDLVEIAKENPEYKFIWFGASSIKNILPKKVKNIIENPPKNVIFPGFVDEEILLGAYSSANLFFFPTYEENEGIVVLEALSMKLPALLRDIPVYEDWLKNKKTCFKGSNNAEFTKHIEYIINNNTSEVTENAYEVARERELSKIGIKYKEYYDYILSKEEN</sequence>
<dbReference type="CAZy" id="GT4">
    <property type="family name" value="Glycosyltransferase Family 4"/>
</dbReference>
<reference evidence="4" key="1">
    <citation type="submission" date="2009-09" db="EMBL/GenBank/DDBJ databases">
        <title>The complete chromosome of Sebaldella termitidis ATCC 33386.</title>
        <authorList>
            <consortium name="US DOE Joint Genome Institute (JGI-PGF)"/>
            <person name="Lucas S."/>
            <person name="Copeland A."/>
            <person name="Lapidus A."/>
            <person name="Glavina del Rio T."/>
            <person name="Dalin E."/>
            <person name="Tice H."/>
            <person name="Bruce D."/>
            <person name="Goodwin L."/>
            <person name="Pitluck S."/>
            <person name="Kyrpides N."/>
            <person name="Mavromatis K."/>
            <person name="Ivanova N."/>
            <person name="Mikhailova N."/>
            <person name="Sims D."/>
            <person name="Meincke L."/>
            <person name="Brettin T."/>
            <person name="Detter J.C."/>
            <person name="Han C."/>
            <person name="Larimer F."/>
            <person name="Land M."/>
            <person name="Hauser L."/>
            <person name="Markowitz V."/>
            <person name="Cheng J.F."/>
            <person name="Hugenholtz P."/>
            <person name="Woyke T."/>
            <person name="Wu D."/>
            <person name="Eisen J.A."/>
        </authorList>
    </citation>
    <scope>NUCLEOTIDE SEQUENCE [LARGE SCALE GENOMIC DNA]</scope>
    <source>
        <strain evidence="4">ATCC 33386 / NCTC 11300</strain>
    </source>
</reference>
<keyword evidence="4" id="KW-1185">Reference proteome</keyword>
<dbReference type="Pfam" id="PF13439">
    <property type="entry name" value="Glyco_transf_4"/>
    <property type="match status" value="1"/>
</dbReference>